<feature type="domain" description="Aminoglycoside phosphotransferase" evidence="2">
    <location>
        <begin position="139"/>
        <end position="200"/>
    </location>
</feature>
<evidence type="ECO:0000256" key="1">
    <source>
        <dbReference type="SAM" id="MobiDB-lite"/>
    </source>
</evidence>
<dbReference type="Gene3D" id="3.90.1200.10">
    <property type="match status" value="1"/>
</dbReference>
<evidence type="ECO:0000313" key="4">
    <source>
        <dbReference type="Proteomes" id="UP000314251"/>
    </source>
</evidence>
<dbReference type="Proteomes" id="UP000314251">
    <property type="component" value="Unassembled WGS sequence"/>
</dbReference>
<comment type="caution">
    <text evidence="3">The sequence shown here is derived from an EMBL/GenBank/DDBJ whole genome shotgun (WGS) entry which is preliminary data.</text>
</comment>
<dbReference type="Pfam" id="PF01636">
    <property type="entry name" value="APH"/>
    <property type="match status" value="1"/>
</dbReference>
<sequence>MSATTGDRAHGPTADEPADEPAEEPVRLAGGMANSRAVFRRGDRVDRPAPPQAKALHAHLAALRAGGFDGVPEPLAIGPDGREQLGFVPGDVPLPPFPDWAMTEAALRSVGALLRRLHGASAALPPPDASTGWSTELADPEGGSVLCHNDACLENVVFREGRAVALIDFDLAAPGRPLWDVAQAARYWAPMRDPRSRAGFYPEGLDAIARARVLADGYGLTPRDRADLPEAIERATAVGRAFVARRVANGDPVYRRAVAEGGGWARWDRIQRWQRAQREALRGALLE</sequence>
<keyword evidence="4" id="KW-1185">Reference proteome</keyword>
<dbReference type="GO" id="GO:0016740">
    <property type="term" value="F:transferase activity"/>
    <property type="evidence" value="ECO:0007669"/>
    <property type="project" value="UniProtKB-KW"/>
</dbReference>
<dbReference type="AlphaFoldDB" id="A0A5N6A2W5"/>
<proteinExistence type="predicted"/>
<organism evidence="3 4">
    <name type="scientific">Streptomyces mimosae</name>
    <dbReference type="NCBI Taxonomy" id="2586635"/>
    <lineage>
        <taxon>Bacteria</taxon>
        <taxon>Bacillati</taxon>
        <taxon>Actinomycetota</taxon>
        <taxon>Actinomycetes</taxon>
        <taxon>Kitasatosporales</taxon>
        <taxon>Streptomycetaceae</taxon>
        <taxon>Streptomyces</taxon>
    </lineage>
</organism>
<dbReference type="SUPFAM" id="SSF56112">
    <property type="entry name" value="Protein kinase-like (PK-like)"/>
    <property type="match status" value="1"/>
</dbReference>
<feature type="region of interest" description="Disordered" evidence="1">
    <location>
        <begin position="1"/>
        <end position="35"/>
    </location>
</feature>
<gene>
    <name evidence="3" type="ORF">FH607_022485</name>
</gene>
<accession>A0A5N6A2W5</accession>
<dbReference type="EMBL" id="VDLY02000015">
    <property type="protein sequence ID" value="KAB8162256.1"/>
    <property type="molecule type" value="Genomic_DNA"/>
</dbReference>
<evidence type="ECO:0000259" key="2">
    <source>
        <dbReference type="Pfam" id="PF01636"/>
    </source>
</evidence>
<evidence type="ECO:0000313" key="3">
    <source>
        <dbReference type="EMBL" id="KAB8162256.1"/>
    </source>
</evidence>
<dbReference type="OrthoDB" id="236897at2"/>
<dbReference type="InterPro" id="IPR011009">
    <property type="entry name" value="Kinase-like_dom_sf"/>
</dbReference>
<protein>
    <submittedName>
        <fullName evidence="3">Phosphotransferase</fullName>
    </submittedName>
</protein>
<dbReference type="InterPro" id="IPR002575">
    <property type="entry name" value="Aminoglycoside_PTrfase"/>
</dbReference>
<name>A0A5N6A2W5_9ACTN</name>
<reference evidence="3" key="1">
    <citation type="submission" date="2019-10" db="EMBL/GenBank/DDBJ databases">
        <title>Nonomuraea sp. nov., isolated from Phyllanthus amarus.</title>
        <authorList>
            <person name="Klykleung N."/>
            <person name="Tanasupawat S."/>
        </authorList>
    </citation>
    <scope>NUCLEOTIDE SEQUENCE [LARGE SCALE GENOMIC DNA]</scope>
    <source>
        <strain evidence="3">3MP-10</strain>
    </source>
</reference>